<dbReference type="SUPFAM" id="SSF51905">
    <property type="entry name" value="FAD/NAD(P)-binding domain"/>
    <property type="match status" value="1"/>
</dbReference>
<accession>A0A1L5F8X1</accession>
<evidence type="ECO:0000313" key="4">
    <source>
        <dbReference type="Proteomes" id="UP000184604"/>
    </source>
</evidence>
<dbReference type="GO" id="GO:0005737">
    <property type="term" value="C:cytoplasm"/>
    <property type="evidence" value="ECO:0007669"/>
    <property type="project" value="TreeGrafter"/>
</dbReference>
<evidence type="ECO:0000256" key="1">
    <source>
        <dbReference type="ARBA" id="ARBA00023002"/>
    </source>
</evidence>
<reference evidence="3 4" key="1">
    <citation type="submission" date="2016-12" db="EMBL/GenBank/DDBJ databases">
        <title>Complete genome sequence of Clostridium kluyveri JZZ isolated from the pit mud of a Chinese flavor liquor-making factory.</title>
        <authorList>
            <person name="Wang Y."/>
        </authorList>
    </citation>
    <scope>NUCLEOTIDE SEQUENCE [LARGE SCALE GENOMIC DNA]</scope>
    <source>
        <strain evidence="3 4">JZZ</strain>
    </source>
</reference>
<dbReference type="Gene3D" id="3.30.9.10">
    <property type="entry name" value="D-Amino Acid Oxidase, subunit A, domain 2"/>
    <property type="match status" value="1"/>
</dbReference>
<dbReference type="InterPro" id="IPR036188">
    <property type="entry name" value="FAD/NAD-bd_sf"/>
</dbReference>
<feature type="domain" description="FAD dependent oxidoreductase" evidence="2">
    <location>
        <begin position="6"/>
        <end position="371"/>
    </location>
</feature>
<dbReference type="RefSeq" id="WP_073538903.1">
    <property type="nucleotide sequence ID" value="NZ_CP018335.1"/>
</dbReference>
<dbReference type="AlphaFoldDB" id="A0A1L5F8X1"/>
<dbReference type="Gene3D" id="3.50.50.60">
    <property type="entry name" value="FAD/NAD(P)-binding domain"/>
    <property type="match status" value="1"/>
</dbReference>
<keyword evidence="1" id="KW-0560">Oxidoreductase</keyword>
<dbReference type="PANTHER" id="PTHR13847:SF287">
    <property type="entry name" value="FAD-DEPENDENT OXIDOREDUCTASE DOMAIN-CONTAINING PROTEIN 1"/>
    <property type="match status" value="1"/>
</dbReference>
<name>A0A1L5F8X1_CLOKL</name>
<proteinExistence type="predicted"/>
<protein>
    <recommendedName>
        <fullName evidence="2">FAD dependent oxidoreductase domain-containing protein</fullName>
    </recommendedName>
</protein>
<evidence type="ECO:0000313" key="3">
    <source>
        <dbReference type="EMBL" id="APM39270.1"/>
    </source>
</evidence>
<evidence type="ECO:0000259" key="2">
    <source>
        <dbReference type="Pfam" id="PF01266"/>
    </source>
</evidence>
<sequence>MNNIFDVTVIGAGAIGTSVAYHLAEKGFSVAIIDSGDIAHGSSSHCDAVALICDKKPGIDTKMGAASIAHYKELSEKFSYDFEFDQKGCLYVCETEAEYEAASSYVAEQQRDGYDMSMIDSKMLQDMEPYLAEDMVGGIWTPGDAAMSPYKVCFAFIEEGKKLGLEVFTYCNIKEIKLGSNNEVEKIIFDEGEIITKKIINCAGVWAPIIGDMVGIDIPIQPRKGMNLVSEKTKKIVFHKILEFGYMMSKFDDINFKRNVSALVEEYNVAFNIEYTHAENILLGGYRGFRGFDNRSEIEAMKAIAERGLRFFPCLKDVNCIRSYAGVRPFVEDHLPIVSEVNEIPGFYIAAGHEGDGICLSPITGKLMAQMAAGEETDFDISQLKFSRFKAKTAQLDGREC</sequence>
<gene>
    <name evidence="3" type="ORF">BS101_11190</name>
</gene>
<dbReference type="Pfam" id="PF01266">
    <property type="entry name" value="DAO"/>
    <property type="match status" value="1"/>
</dbReference>
<organism evidence="3 4">
    <name type="scientific">Clostridium kluyveri</name>
    <dbReference type="NCBI Taxonomy" id="1534"/>
    <lineage>
        <taxon>Bacteria</taxon>
        <taxon>Bacillati</taxon>
        <taxon>Bacillota</taxon>
        <taxon>Clostridia</taxon>
        <taxon>Eubacteriales</taxon>
        <taxon>Clostridiaceae</taxon>
        <taxon>Clostridium</taxon>
    </lineage>
</organism>
<dbReference type="InterPro" id="IPR006076">
    <property type="entry name" value="FAD-dep_OxRdtase"/>
</dbReference>
<dbReference type="Proteomes" id="UP000184604">
    <property type="component" value="Chromosome"/>
</dbReference>
<dbReference type="PANTHER" id="PTHR13847">
    <property type="entry name" value="SARCOSINE DEHYDROGENASE-RELATED"/>
    <property type="match status" value="1"/>
</dbReference>
<dbReference type="GO" id="GO:0016491">
    <property type="term" value="F:oxidoreductase activity"/>
    <property type="evidence" value="ECO:0007669"/>
    <property type="project" value="UniProtKB-KW"/>
</dbReference>
<dbReference type="EMBL" id="CP018335">
    <property type="protein sequence ID" value="APM39270.1"/>
    <property type="molecule type" value="Genomic_DNA"/>
</dbReference>
<dbReference type="OrthoDB" id="9794226at2"/>
<dbReference type="SUPFAM" id="SSF54373">
    <property type="entry name" value="FAD-linked reductases, C-terminal domain"/>
    <property type="match status" value="1"/>
</dbReference>